<reference evidence="5" key="1">
    <citation type="submission" date="2016-11" db="EMBL/GenBank/DDBJ databases">
        <authorList>
            <person name="Varghese N."/>
            <person name="Submissions S."/>
        </authorList>
    </citation>
    <scope>NUCLEOTIDE SEQUENCE [LARGE SCALE GENOMIC DNA]</scope>
    <source>
        <strain evidence="5">DSM 29440</strain>
    </source>
</reference>
<dbReference type="InterPro" id="IPR001110">
    <property type="entry name" value="UPF0012_CS"/>
</dbReference>
<dbReference type="PROSITE" id="PS50263">
    <property type="entry name" value="CN_HYDROLASE"/>
    <property type="match status" value="1"/>
</dbReference>
<organism evidence="4 5">
    <name type="scientific">Vannielia litorea</name>
    <dbReference type="NCBI Taxonomy" id="1217970"/>
    <lineage>
        <taxon>Bacteria</taxon>
        <taxon>Pseudomonadati</taxon>
        <taxon>Pseudomonadota</taxon>
        <taxon>Alphaproteobacteria</taxon>
        <taxon>Rhodobacterales</taxon>
        <taxon>Paracoccaceae</taxon>
        <taxon>Vannielia</taxon>
    </lineage>
</organism>
<dbReference type="InterPro" id="IPR045254">
    <property type="entry name" value="Nit1/2_C-N_Hydrolase"/>
</dbReference>
<comment type="similarity">
    <text evidence="1">Belongs to the carbon-nitrogen hydrolase superfamily. NIT1/NIT2 family.</text>
</comment>
<dbReference type="STRING" id="1217970.SAMN05444002_3403"/>
<dbReference type="PANTHER" id="PTHR23088:SF27">
    <property type="entry name" value="DEAMINATED GLUTATHIONE AMIDASE"/>
    <property type="match status" value="1"/>
</dbReference>
<evidence type="ECO:0000259" key="3">
    <source>
        <dbReference type="PROSITE" id="PS50263"/>
    </source>
</evidence>
<proteinExistence type="inferred from homology"/>
<dbReference type="OrthoDB" id="9811121at2"/>
<evidence type="ECO:0000256" key="2">
    <source>
        <dbReference type="ARBA" id="ARBA00022801"/>
    </source>
</evidence>
<dbReference type="RefSeq" id="WP_074257308.1">
    <property type="nucleotide sequence ID" value="NZ_FSRL01000001.1"/>
</dbReference>
<dbReference type="Gene3D" id="3.60.110.10">
    <property type="entry name" value="Carbon-nitrogen hydrolase"/>
    <property type="match status" value="1"/>
</dbReference>
<dbReference type="GO" id="GO:0016811">
    <property type="term" value="F:hydrolase activity, acting on carbon-nitrogen (but not peptide) bonds, in linear amides"/>
    <property type="evidence" value="ECO:0007669"/>
    <property type="project" value="InterPro"/>
</dbReference>
<keyword evidence="2 4" id="KW-0378">Hydrolase</keyword>
<dbReference type="AlphaFoldDB" id="A0A1N6HI42"/>
<dbReference type="Pfam" id="PF00795">
    <property type="entry name" value="CN_hydrolase"/>
    <property type="match status" value="1"/>
</dbReference>
<evidence type="ECO:0000313" key="5">
    <source>
        <dbReference type="Proteomes" id="UP000184932"/>
    </source>
</evidence>
<name>A0A1N6HI42_9RHOB</name>
<gene>
    <name evidence="4" type="ORF">SAMN05444002_3403</name>
</gene>
<dbReference type="SUPFAM" id="SSF56317">
    <property type="entry name" value="Carbon-nitrogen hydrolase"/>
    <property type="match status" value="1"/>
</dbReference>
<dbReference type="CDD" id="cd07572">
    <property type="entry name" value="nit"/>
    <property type="match status" value="1"/>
</dbReference>
<dbReference type="InterPro" id="IPR036526">
    <property type="entry name" value="C-N_Hydrolase_sf"/>
</dbReference>
<keyword evidence="5" id="KW-1185">Reference proteome</keyword>
<sequence>MRAALLQLTSSDDPLANLPVTLGMVDQAVAEGAELICTPEVTNCVSASRSRQLAVLQPEEHDPTLAGFREAAARHGRHLLLGSIGIKTDDPDGRFANRCYMIGPSGEIIARYDKIHMFDVQVSETETYRESAGYRPGNLSVLAETPLARIGMTICYDVRFPQLHRALAKAGAQIITVPAAFSPGTGPAHWQPLLQARAIETGCFVLAPAQCGTHATTEGRTRSSHGHSLVISPWGEILADGGTSPGVITVDLSLSDVDDARHKIPALTHDRPFEGP</sequence>
<dbReference type="InterPro" id="IPR003010">
    <property type="entry name" value="C-N_Hydrolase"/>
</dbReference>
<accession>A0A1N6HI42</accession>
<evidence type="ECO:0000256" key="1">
    <source>
        <dbReference type="ARBA" id="ARBA00010613"/>
    </source>
</evidence>
<feature type="domain" description="CN hydrolase" evidence="3">
    <location>
        <begin position="1"/>
        <end position="254"/>
    </location>
</feature>
<dbReference type="EMBL" id="FSRL01000001">
    <property type="protein sequence ID" value="SIO19524.1"/>
    <property type="molecule type" value="Genomic_DNA"/>
</dbReference>
<dbReference type="Proteomes" id="UP000184932">
    <property type="component" value="Unassembled WGS sequence"/>
</dbReference>
<protein>
    <submittedName>
        <fullName evidence="4">Predicted amidohydrolase</fullName>
    </submittedName>
</protein>
<dbReference type="PROSITE" id="PS01227">
    <property type="entry name" value="UPF0012"/>
    <property type="match status" value="1"/>
</dbReference>
<dbReference type="PANTHER" id="PTHR23088">
    <property type="entry name" value="NITRILASE-RELATED"/>
    <property type="match status" value="1"/>
</dbReference>
<evidence type="ECO:0000313" key="4">
    <source>
        <dbReference type="EMBL" id="SIO19524.1"/>
    </source>
</evidence>